<dbReference type="AlphaFoldDB" id="A0A4Q1KJI1"/>
<keyword evidence="2" id="KW-1185">Reference proteome</keyword>
<comment type="caution">
    <text evidence="1">The sequence shown here is derived from an EMBL/GenBank/DDBJ whole genome shotgun (WGS) entry which is preliminary data.</text>
</comment>
<evidence type="ECO:0000313" key="1">
    <source>
        <dbReference type="EMBL" id="RXR29973.1"/>
    </source>
</evidence>
<dbReference type="Proteomes" id="UP000290958">
    <property type="component" value="Unassembled WGS sequence"/>
</dbReference>
<dbReference type="EMBL" id="SBKP01000003">
    <property type="protein sequence ID" value="RXR29973.1"/>
    <property type="molecule type" value="Genomic_DNA"/>
</dbReference>
<accession>A0A4Q1KJI1</accession>
<name>A0A4Q1KJI1_9SPHN</name>
<organism evidence="1 2">
    <name type="scientific">Sphingobium fluviale</name>
    <dbReference type="NCBI Taxonomy" id="2506423"/>
    <lineage>
        <taxon>Bacteria</taxon>
        <taxon>Pseudomonadati</taxon>
        <taxon>Pseudomonadota</taxon>
        <taxon>Alphaproteobacteria</taxon>
        <taxon>Sphingomonadales</taxon>
        <taxon>Sphingomonadaceae</taxon>
        <taxon>Sphingobium</taxon>
    </lineage>
</organism>
<dbReference type="RefSeq" id="WP_129403526.1">
    <property type="nucleotide sequence ID" value="NZ_SBKP01000003.1"/>
</dbReference>
<gene>
    <name evidence="1" type="ORF">EQG66_05430</name>
</gene>
<proteinExistence type="predicted"/>
<sequence length="123" mass="12973">MVLAASLGACGQASVGGNDSSTELPNTALAVNSATKNVILSFAPRSFGELKREDFVPSERRVIGMTSPTNLPNGAIAEGTPIMGVLMSKGAEQYECREPSAQWPHGNVSEADMTNWMCSKIRG</sequence>
<evidence type="ECO:0000313" key="2">
    <source>
        <dbReference type="Proteomes" id="UP000290958"/>
    </source>
</evidence>
<reference evidence="2" key="1">
    <citation type="submission" date="2019-01" db="EMBL/GenBank/DDBJ databases">
        <title>Cytophagaceae bacterium strain CAR-16.</title>
        <authorList>
            <person name="Chen W.-M."/>
        </authorList>
    </citation>
    <scope>NUCLEOTIDE SEQUENCE [LARGE SCALE GENOMIC DNA]</scope>
    <source>
        <strain evidence="2">CHR27</strain>
    </source>
</reference>
<protein>
    <submittedName>
        <fullName evidence="1">Uncharacterized protein</fullName>
    </submittedName>
</protein>